<evidence type="ECO:0000256" key="6">
    <source>
        <dbReference type="ARBA" id="ARBA00022989"/>
    </source>
</evidence>
<dbReference type="EMBL" id="LNYO01000002">
    <property type="protein sequence ID" value="KTD39196.1"/>
    <property type="molecule type" value="Genomic_DNA"/>
</dbReference>
<dbReference type="SUPFAM" id="SSF56176">
    <property type="entry name" value="FAD-binding/transporter-associated domain-like"/>
    <property type="match status" value="1"/>
</dbReference>
<comment type="caution">
    <text evidence="14">The sequence shown here is derived from an EMBL/GenBank/DDBJ whole genome shotgun (WGS) entry which is preliminary data.</text>
</comment>
<accession>A0A0W0X3N9</accession>
<dbReference type="GO" id="GO:0050660">
    <property type="term" value="F:flavin adenine dinucleotide binding"/>
    <property type="evidence" value="ECO:0007669"/>
    <property type="project" value="InterPro"/>
</dbReference>
<protein>
    <submittedName>
        <fullName evidence="14">Mg2+ and Co2+ transporter CorB</fullName>
    </submittedName>
</protein>
<evidence type="ECO:0000256" key="11">
    <source>
        <dbReference type="SAM" id="Phobius"/>
    </source>
</evidence>
<keyword evidence="3" id="KW-1003">Cell membrane</keyword>
<feature type="domain" description="CNNM transmembrane" evidence="13">
    <location>
        <begin position="12"/>
        <end position="211"/>
    </location>
</feature>
<dbReference type="AlphaFoldDB" id="A0A0W0X3N9"/>
<evidence type="ECO:0000256" key="3">
    <source>
        <dbReference type="ARBA" id="ARBA00022475"/>
    </source>
</evidence>
<evidence type="ECO:0000259" key="12">
    <source>
        <dbReference type="PROSITE" id="PS51371"/>
    </source>
</evidence>
<dbReference type="Pfam" id="PF00571">
    <property type="entry name" value="CBS"/>
    <property type="match status" value="2"/>
</dbReference>
<proteinExistence type="inferred from homology"/>
<dbReference type="Pfam" id="PF03471">
    <property type="entry name" value="CorC_HlyC"/>
    <property type="match status" value="1"/>
</dbReference>
<dbReference type="SMART" id="SM01091">
    <property type="entry name" value="CorC_HlyC"/>
    <property type="match status" value="1"/>
</dbReference>
<feature type="transmembrane region" description="Helical" evidence="11">
    <location>
        <begin position="72"/>
        <end position="95"/>
    </location>
</feature>
<keyword evidence="6 10" id="KW-1133">Transmembrane helix</keyword>
<feature type="transmembrane region" description="Helical" evidence="11">
    <location>
        <begin position="7"/>
        <end position="33"/>
    </location>
</feature>
<dbReference type="PANTHER" id="PTHR22777:SF32">
    <property type="entry name" value="UPF0053 INNER MEMBRANE PROTEIN YFJD"/>
    <property type="match status" value="1"/>
</dbReference>
<name>A0A0W0X3N9_9GAMM</name>
<reference evidence="14 15" key="1">
    <citation type="submission" date="2015-11" db="EMBL/GenBank/DDBJ databases">
        <title>Genomic analysis of 38 Legionella species identifies large and diverse effector repertoires.</title>
        <authorList>
            <person name="Burstein D."/>
            <person name="Amaro F."/>
            <person name="Zusman T."/>
            <person name="Lifshitz Z."/>
            <person name="Cohen O."/>
            <person name="Gilbert J.A."/>
            <person name="Pupko T."/>
            <person name="Shuman H.A."/>
            <person name="Segal G."/>
        </authorList>
    </citation>
    <scope>NUCLEOTIDE SEQUENCE [LARGE SCALE GENOMIC DNA]</scope>
    <source>
        <strain evidence="14 15">ATCC 49506</strain>
    </source>
</reference>
<dbReference type="GO" id="GO:0005886">
    <property type="term" value="C:plasma membrane"/>
    <property type="evidence" value="ECO:0007669"/>
    <property type="project" value="UniProtKB-SubCell"/>
</dbReference>
<evidence type="ECO:0000256" key="2">
    <source>
        <dbReference type="ARBA" id="ARBA00006337"/>
    </source>
</evidence>
<dbReference type="Pfam" id="PF01595">
    <property type="entry name" value="CNNM"/>
    <property type="match status" value="1"/>
</dbReference>
<evidence type="ECO:0000313" key="14">
    <source>
        <dbReference type="EMBL" id="KTD39196.1"/>
    </source>
</evidence>
<dbReference type="InterPro" id="IPR016169">
    <property type="entry name" value="FAD-bd_PCMH_sub2"/>
</dbReference>
<feature type="domain" description="CBS" evidence="12">
    <location>
        <begin position="284"/>
        <end position="342"/>
    </location>
</feature>
<feature type="transmembrane region" description="Helical" evidence="11">
    <location>
        <begin position="148"/>
        <end position="167"/>
    </location>
</feature>
<dbReference type="Gene3D" id="3.30.465.10">
    <property type="match status" value="1"/>
</dbReference>
<comment type="subcellular location">
    <subcellularLocation>
        <location evidence="1">Cell membrane</location>
        <topology evidence="1">Multi-pass membrane protein</topology>
    </subcellularLocation>
</comment>
<evidence type="ECO:0000256" key="5">
    <source>
        <dbReference type="ARBA" id="ARBA00022737"/>
    </source>
</evidence>
<evidence type="ECO:0000313" key="15">
    <source>
        <dbReference type="Proteomes" id="UP000054725"/>
    </source>
</evidence>
<dbReference type="STRING" id="45070.Lnau_0265"/>
<evidence type="ECO:0000256" key="9">
    <source>
        <dbReference type="PROSITE-ProRule" id="PRU00703"/>
    </source>
</evidence>
<keyword evidence="4 10" id="KW-0812">Transmembrane</keyword>
<dbReference type="InterPro" id="IPR000644">
    <property type="entry name" value="CBS_dom"/>
</dbReference>
<sequence length="432" mass="48208">MTKLVQLLGYAVQFSLVTLLIILALLIVLSGFFSGSEIGMMSLNRYRLRHLVKKNNKQAIRVNQMLARPDKLLSVVLIGNTLANIVASTVATLIGQRLYGDAGVAIATLLLTLVVLVISEMTPKTLAALYPQQVAFAASLPLKWMQNIMAPLVQVISWITNGILRLFGISMDKVQKEALSGEELRSVVHEAGGLLPVEHKSMLISLLDLEQATVEDIMVPKADIIGLDLEQPWHELLDQLETAQHTRLPLYRDTIDNLVGMIHVRNVLNLALDERLDMENLLKSATPPYFIPEATPLNVQILNFRKMKRRSCFVVDEYGDLLGLVTMEDILEEVVGEFTTDIADLSKDISQQEDGSVIVDASITLRHLKRLLNWQLPLIGPRTLSGVIIEHLGYIPPPDCCLQIENFQFEILKVGDNTIKTVKMVKVNKKRT</sequence>
<evidence type="ECO:0000256" key="7">
    <source>
        <dbReference type="ARBA" id="ARBA00023122"/>
    </source>
</evidence>
<evidence type="ECO:0000256" key="1">
    <source>
        <dbReference type="ARBA" id="ARBA00004651"/>
    </source>
</evidence>
<evidence type="ECO:0000259" key="13">
    <source>
        <dbReference type="PROSITE" id="PS51846"/>
    </source>
</evidence>
<evidence type="ECO:0000256" key="4">
    <source>
        <dbReference type="ARBA" id="ARBA00022692"/>
    </source>
</evidence>
<dbReference type="InterPro" id="IPR046342">
    <property type="entry name" value="CBS_dom_sf"/>
</dbReference>
<gene>
    <name evidence="14" type="primary">corB</name>
    <name evidence="14" type="ORF">Lnau_0265</name>
</gene>
<dbReference type="Gene3D" id="3.10.580.10">
    <property type="entry name" value="CBS-domain"/>
    <property type="match status" value="1"/>
</dbReference>
<evidence type="ECO:0000256" key="10">
    <source>
        <dbReference type="PROSITE-ProRule" id="PRU01193"/>
    </source>
</evidence>
<dbReference type="PROSITE" id="PS51846">
    <property type="entry name" value="CNNM"/>
    <property type="match status" value="1"/>
</dbReference>
<evidence type="ECO:0000256" key="8">
    <source>
        <dbReference type="ARBA" id="ARBA00023136"/>
    </source>
</evidence>
<dbReference type="Proteomes" id="UP000054725">
    <property type="component" value="Unassembled WGS sequence"/>
</dbReference>
<dbReference type="InterPro" id="IPR005170">
    <property type="entry name" value="Transptr-assoc_dom"/>
</dbReference>
<organism evidence="14 15">
    <name type="scientific">Legionella nautarum</name>
    <dbReference type="NCBI Taxonomy" id="45070"/>
    <lineage>
        <taxon>Bacteria</taxon>
        <taxon>Pseudomonadati</taxon>
        <taxon>Pseudomonadota</taxon>
        <taxon>Gammaproteobacteria</taxon>
        <taxon>Legionellales</taxon>
        <taxon>Legionellaceae</taxon>
        <taxon>Legionella</taxon>
    </lineage>
</organism>
<dbReference type="PROSITE" id="PS51371">
    <property type="entry name" value="CBS"/>
    <property type="match status" value="2"/>
</dbReference>
<dbReference type="NCBIfam" id="NF008604">
    <property type="entry name" value="PRK11573.1"/>
    <property type="match status" value="1"/>
</dbReference>
<dbReference type="InterPro" id="IPR036318">
    <property type="entry name" value="FAD-bd_PCMH-like_sf"/>
</dbReference>
<dbReference type="InterPro" id="IPR002550">
    <property type="entry name" value="CNNM"/>
</dbReference>
<dbReference type="PATRIC" id="fig|45070.6.peg.274"/>
<feature type="domain" description="CBS" evidence="12">
    <location>
        <begin position="218"/>
        <end position="278"/>
    </location>
</feature>
<dbReference type="PANTHER" id="PTHR22777">
    <property type="entry name" value="HEMOLYSIN-RELATED"/>
    <property type="match status" value="1"/>
</dbReference>
<dbReference type="SUPFAM" id="SSF54631">
    <property type="entry name" value="CBS-domain pair"/>
    <property type="match status" value="1"/>
</dbReference>
<keyword evidence="5" id="KW-0677">Repeat</keyword>
<keyword evidence="15" id="KW-1185">Reference proteome</keyword>
<keyword evidence="7 9" id="KW-0129">CBS domain</keyword>
<keyword evidence="8 10" id="KW-0472">Membrane</keyword>
<feature type="transmembrane region" description="Helical" evidence="11">
    <location>
        <begin position="102"/>
        <end position="119"/>
    </location>
</feature>
<dbReference type="CDD" id="cd04590">
    <property type="entry name" value="CBS_pair_CorC_HlyC_assoc"/>
    <property type="match status" value="1"/>
</dbReference>
<comment type="similarity">
    <text evidence="2">Belongs to the UPF0053 family.</text>
</comment>
<dbReference type="InterPro" id="IPR044751">
    <property type="entry name" value="Ion_transp-like_CBS"/>
</dbReference>